<dbReference type="RefSeq" id="WP_020212278.1">
    <property type="nucleotide sequence ID" value="NZ_JRLX01000002.1"/>
</dbReference>
<protein>
    <submittedName>
        <fullName evidence="1">Uncharacterized protein</fullName>
    </submittedName>
</protein>
<keyword evidence="2" id="KW-1185">Reference proteome</keyword>
<dbReference type="STRING" id="1121895.GCA_000378485_01148"/>
<dbReference type="AlphaFoldDB" id="A0A0A2M5W9"/>
<proteinExistence type="predicted"/>
<evidence type="ECO:0000313" key="1">
    <source>
        <dbReference type="EMBL" id="KGO88067.1"/>
    </source>
</evidence>
<comment type="caution">
    <text evidence="1">The sequence shown here is derived from an EMBL/GenBank/DDBJ whole genome shotgun (WGS) entry which is preliminary data.</text>
</comment>
<evidence type="ECO:0000313" key="2">
    <source>
        <dbReference type="Proteomes" id="UP000030152"/>
    </source>
</evidence>
<organism evidence="1 2">
    <name type="scientific">Flavobacterium rivuli WB 3.3-2 = DSM 21788</name>
    <dbReference type="NCBI Taxonomy" id="1121895"/>
    <lineage>
        <taxon>Bacteria</taxon>
        <taxon>Pseudomonadati</taxon>
        <taxon>Bacteroidota</taxon>
        <taxon>Flavobacteriia</taxon>
        <taxon>Flavobacteriales</taxon>
        <taxon>Flavobacteriaceae</taxon>
        <taxon>Flavobacterium</taxon>
    </lineage>
</organism>
<sequence length="72" mass="8534">MKNEIKIIYKSLKNKMLFCEKNCKSFGIKPSTMYTNWFSGFWQIPDDKLVEIRNLLTDAVSEEQRLKNIESV</sequence>
<dbReference type="EMBL" id="JRLX01000002">
    <property type="protein sequence ID" value="KGO88067.1"/>
    <property type="molecule type" value="Genomic_DNA"/>
</dbReference>
<reference evidence="1 2" key="1">
    <citation type="submission" date="2013-09" db="EMBL/GenBank/DDBJ databases">
        <authorList>
            <person name="Zeng Z."/>
            <person name="Chen C."/>
        </authorList>
    </citation>
    <scope>NUCLEOTIDE SEQUENCE [LARGE SCALE GENOMIC DNA]</scope>
    <source>
        <strain evidence="1 2">WB 3.3-2</strain>
    </source>
</reference>
<gene>
    <name evidence="1" type="ORF">Q765_03150</name>
</gene>
<dbReference type="Proteomes" id="UP000030152">
    <property type="component" value="Unassembled WGS sequence"/>
</dbReference>
<accession>A0A0A2M5W9</accession>
<name>A0A0A2M5W9_9FLAO</name>